<dbReference type="Gene3D" id="1.10.10.10">
    <property type="entry name" value="Winged helix-like DNA-binding domain superfamily/Winged helix DNA-binding domain"/>
    <property type="match status" value="1"/>
</dbReference>
<dbReference type="PANTHER" id="PTHR35807:SF1">
    <property type="entry name" value="TRANSCRIPTIONAL REGULATOR REDD"/>
    <property type="match status" value="1"/>
</dbReference>
<dbReference type="InterPro" id="IPR016032">
    <property type="entry name" value="Sig_transdc_resp-reg_C-effctor"/>
</dbReference>
<name>A0A7W0CNW8_9ACTN</name>
<accession>A0A7W0CNW8</accession>
<dbReference type="Gene3D" id="3.40.50.300">
    <property type="entry name" value="P-loop containing nucleotide triphosphate hydrolases"/>
    <property type="match status" value="1"/>
</dbReference>
<protein>
    <submittedName>
        <fullName evidence="7">DNA-binding SARP family transcriptional activator</fullName>
    </submittedName>
</protein>
<evidence type="ECO:0000256" key="2">
    <source>
        <dbReference type="ARBA" id="ARBA00023015"/>
    </source>
</evidence>
<reference evidence="7 8" key="1">
    <citation type="submission" date="2020-07" db="EMBL/GenBank/DDBJ databases">
        <title>Genomic Encyclopedia of Type Strains, Phase IV (KMG-IV): sequencing the most valuable type-strain genomes for metagenomic binning, comparative biology and taxonomic classification.</title>
        <authorList>
            <person name="Goeker M."/>
        </authorList>
    </citation>
    <scope>NUCLEOTIDE SEQUENCE [LARGE SCALE GENOMIC DNA]</scope>
    <source>
        <strain evidence="7 8">DSM 45533</strain>
    </source>
</reference>
<dbReference type="InterPro" id="IPR027417">
    <property type="entry name" value="P-loop_NTPase"/>
</dbReference>
<dbReference type="SUPFAM" id="SSF48452">
    <property type="entry name" value="TPR-like"/>
    <property type="match status" value="2"/>
</dbReference>
<dbReference type="SUPFAM" id="SSF52540">
    <property type="entry name" value="P-loop containing nucleoside triphosphate hydrolases"/>
    <property type="match status" value="1"/>
</dbReference>
<dbReference type="GO" id="GO:0000160">
    <property type="term" value="P:phosphorelay signal transduction system"/>
    <property type="evidence" value="ECO:0007669"/>
    <property type="project" value="InterPro"/>
</dbReference>
<comment type="similarity">
    <text evidence="1">Belongs to the AfsR/DnrI/RedD regulatory family.</text>
</comment>
<gene>
    <name evidence="7" type="ORF">HNR30_005881</name>
</gene>
<dbReference type="GO" id="GO:0003677">
    <property type="term" value="F:DNA binding"/>
    <property type="evidence" value="ECO:0007669"/>
    <property type="project" value="UniProtKB-UniRule"/>
</dbReference>
<dbReference type="Gene3D" id="1.25.40.10">
    <property type="entry name" value="Tetratricopeptide repeat domain"/>
    <property type="match status" value="3"/>
</dbReference>
<evidence type="ECO:0000256" key="3">
    <source>
        <dbReference type="ARBA" id="ARBA00023125"/>
    </source>
</evidence>
<proteinExistence type="inferred from homology"/>
<comment type="caution">
    <text evidence="7">The sequence shown here is derived from an EMBL/GenBank/DDBJ whole genome shotgun (WGS) entry which is preliminary data.</text>
</comment>
<dbReference type="Pfam" id="PF13191">
    <property type="entry name" value="AAA_16"/>
    <property type="match status" value="1"/>
</dbReference>
<evidence type="ECO:0000256" key="5">
    <source>
        <dbReference type="PROSITE-ProRule" id="PRU01091"/>
    </source>
</evidence>
<dbReference type="InterPro" id="IPR005158">
    <property type="entry name" value="BTAD"/>
</dbReference>
<dbReference type="InterPro" id="IPR001867">
    <property type="entry name" value="OmpR/PhoB-type_DNA-bd"/>
</dbReference>
<keyword evidence="8" id="KW-1185">Reference proteome</keyword>
<dbReference type="InterPro" id="IPR041664">
    <property type="entry name" value="AAA_16"/>
</dbReference>
<dbReference type="PROSITE" id="PS51755">
    <property type="entry name" value="OMPR_PHOB"/>
    <property type="match status" value="1"/>
</dbReference>
<dbReference type="RefSeq" id="WP_181613270.1">
    <property type="nucleotide sequence ID" value="NZ_BAABAM010000004.1"/>
</dbReference>
<evidence type="ECO:0000313" key="8">
    <source>
        <dbReference type="Proteomes" id="UP000530928"/>
    </source>
</evidence>
<dbReference type="InterPro" id="IPR036388">
    <property type="entry name" value="WH-like_DNA-bd_sf"/>
</dbReference>
<feature type="domain" description="OmpR/PhoB-type" evidence="6">
    <location>
        <begin position="1"/>
        <end position="96"/>
    </location>
</feature>
<dbReference type="InterPro" id="IPR011990">
    <property type="entry name" value="TPR-like_helical_dom_sf"/>
</dbReference>
<dbReference type="InterPro" id="IPR051677">
    <property type="entry name" value="AfsR-DnrI-RedD_regulator"/>
</dbReference>
<dbReference type="SUPFAM" id="SSF46894">
    <property type="entry name" value="C-terminal effector domain of the bipartite response regulators"/>
    <property type="match status" value="1"/>
</dbReference>
<evidence type="ECO:0000313" key="7">
    <source>
        <dbReference type="EMBL" id="MBA2894509.1"/>
    </source>
</evidence>
<dbReference type="GO" id="GO:0006355">
    <property type="term" value="P:regulation of DNA-templated transcription"/>
    <property type="evidence" value="ECO:0007669"/>
    <property type="project" value="InterPro"/>
</dbReference>
<organism evidence="7 8">
    <name type="scientific">Nonomuraea soli</name>
    <dbReference type="NCBI Taxonomy" id="1032476"/>
    <lineage>
        <taxon>Bacteria</taxon>
        <taxon>Bacillati</taxon>
        <taxon>Actinomycetota</taxon>
        <taxon>Actinomycetes</taxon>
        <taxon>Streptosporangiales</taxon>
        <taxon>Streptosporangiaceae</taxon>
        <taxon>Nonomuraea</taxon>
    </lineage>
</organism>
<evidence type="ECO:0000256" key="1">
    <source>
        <dbReference type="ARBA" id="ARBA00005820"/>
    </source>
</evidence>
<evidence type="ECO:0000256" key="4">
    <source>
        <dbReference type="ARBA" id="ARBA00023163"/>
    </source>
</evidence>
<evidence type="ECO:0000259" key="6">
    <source>
        <dbReference type="PROSITE" id="PS51755"/>
    </source>
</evidence>
<feature type="DNA-binding region" description="OmpR/PhoB-type" evidence="5">
    <location>
        <begin position="1"/>
        <end position="96"/>
    </location>
</feature>
<keyword evidence="2" id="KW-0805">Transcription regulation</keyword>
<dbReference type="SMART" id="SM00862">
    <property type="entry name" value="Trans_reg_C"/>
    <property type="match status" value="1"/>
</dbReference>
<dbReference type="AlphaFoldDB" id="A0A7W0CNW8"/>
<keyword evidence="3 5" id="KW-0238">DNA-binding</keyword>
<keyword evidence="4" id="KW-0804">Transcription</keyword>
<sequence length="1049" mass="110426">MDDRIEVRLVGPLAVRRGDRILPAGAVGSRQARTLLALLAVRHGQVVPADTLADAVWGGAQPPRPARNLATLVSRLRTALGAAVIEGGSGGYRLGASVEVDLTVAAGRIAEAEERLTGRELALALAAARAASGLLDGPGVLADRPDVWWAEPARAAHEALLRRARHLAAEAALRAGNSAAAVSAAGEAMRADPLDESACRLLMRAHDGAGEAGRALAVYERLRSTLAQELGADPSPATRDLHAAILAERSPSAHDTRRAHEAEFVGREAELERLAGAWQQAMRGEARLVLLTGEAGIGKTSLALRFARTVAASGAHCVSARCFEAERSLFLQPFAELLTQLAAGLSPAELREAASGRAAPLALLVPDLAAVLDAGDGERGSAEIERRRAYEAITLFLRRLCARQPLLLVIDDLQHASRATVELLHYLAAHFGSGRLLALATARAEEGQAVRDLLGEAAEPIEVGPLDAGSVERLATAAGHAGLAGQIGERTRGHTLFVVESLRALAAGESGVPESLRTSVLARVRRAGAPAEELLRAASVLGPSFAPATVAGLLDIGVQEAARRCERALEARLSVITGREYEFANDLIQEILYSSIPVPTRTAYHRAAADLLAGNPEAVARHSAAAGDWQRAASGWLAAGQRAIARYAVDDAHSLLDLALGAATRAADPELRGQAHLHRGRANEMAFRFEAALADHEAAVELGRATGDRRLEMSALRQLGGAAWAGCGRPVAEGLEHVRDGLRQATLLGDRGAEAHLLGWLAVVSSNQLRLGDALGHGHRALAAARQAHDDHALAAALDGLKTAHAHLGRMPELSRLIGELEPLLRELGDLWLLQWCVFESALPMVAVGAWDDAAARIHDALAVNRRSGYTGYDRWYLAHLGWIARLRGDYDEAVRYGRQSLDGDSHAWWTAATPAMHATTLIELGHDAEATALLERAMEACSAHGTLAYTLRCLAPLAEVTGSATLLKEADTLVSGIETPPGAAWLQGTDAYVSVARAHLARGDARGALRVLEPVLTAAPGAGWTAPVAAARELAGRCRAALSPARGG</sequence>
<dbReference type="SMART" id="SM01043">
    <property type="entry name" value="BTAD"/>
    <property type="match status" value="1"/>
</dbReference>
<dbReference type="Pfam" id="PF00486">
    <property type="entry name" value="Trans_reg_C"/>
    <property type="match status" value="1"/>
</dbReference>
<dbReference type="Pfam" id="PF03704">
    <property type="entry name" value="BTAD"/>
    <property type="match status" value="1"/>
</dbReference>
<dbReference type="EMBL" id="JACDUR010000006">
    <property type="protein sequence ID" value="MBA2894509.1"/>
    <property type="molecule type" value="Genomic_DNA"/>
</dbReference>
<dbReference type="PANTHER" id="PTHR35807">
    <property type="entry name" value="TRANSCRIPTIONAL REGULATOR REDD-RELATED"/>
    <property type="match status" value="1"/>
</dbReference>
<dbReference type="Proteomes" id="UP000530928">
    <property type="component" value="Unassembled WGS sequence"/>
</dbReference>